<proteinExistence type="predicted"/>
<evidence type="ECO:0000313" key="3">
    <source>
        <dbReference type="EMBL" id="RWX51697.1"/>
    </source>
</evidence>
<accession>A0A444JF91</accession>
<feature type="compositionally biased region" description="Basic and acidic residues" evidence="1">
    <location>
        <begin position="103"/>
        <end position="113"/>
    </location>
</feature>
<feature type="region of interest" description="Disordered" evidence="1">
    <location>
        <begin position="172"/>
        <end position="196"/>
    </location>
</feature>
<organism evidence="3 4">
    <name type="scientific">Candidatus Electrothrix marina</name>
    <dbReference type="NCBI Taxonomy" id="1859130"/>
    <lineage>
        <taxon>Bacteria</taxon>
        <taxon>Pseudomonadati</taxon>
        <taxon>Thermodesulfobacteriota</taxon>
        <taxon>Desulfobulbia</taxon>
        <taxon>Desulfobulbales</taxon>
        <taxon>Desulfobulbaceae</taxon>
        <taxon>Candidatus Electrothrix</taxon>
    </lineage>
</organism>
<feature type="region of interest" description="Disordered" evidence="1">
    <location>
        <begin position="56"/>
        <end position="121"/>
    </location>
</feature>
<feature type="signal peptide" evidence="2">
    <location>
        <begin position="1"/>
        <end position="26"/>
    </location>
</feature>
<protein>
    <submittedName>
        <fullName evidence="3">YD repeat-containing protein</fullName>
    </submittedName>
</protein>
<dbReference type="NCBIfam" id="TIGR01643">
    <property type="entry name" value="YD_repeat_2x"/>
    <property type="match status" value="1"/>
</dbReference>
<sequence length="218" mass="23066">MTDKIPLSATFSLLCFLILSSNYTKAGTVSYEYDAFDQLVRMEQSDGTVVVYEYDNNGNRTTKTSTVEDDDSDGLPNGLENRGCTSLYDADTDDDGIADGMEDADHNGIRESTETDPCSIDTDGDGIQDGTELGITAGVVDPDGAGPLSGTDTSVFQPDLDPGTITDALLADSDGDGKTDGEEDTNFNGRVDAGESDPNTVDGIDFNIVPILFLLLSN</sequence>
<dbReference type="InterPro" id="IPR006530">
    <property type="entry name" value="YD"/>
</dbReference>
<dbReference type="EMBL" id="MTKS01000097">
    <property type="protein sequence ID" value="RWX51697.1"/>
    <property type="molecule type" value="Genomic_DNA"/>
</dbReference>
<dbReference type="InterPro" id="IPR031325">
    <property type="entry name" value="RHS_repeat"/>
</dbReference>
<evidence type="ECO:0000256" key="2">
    <source>
        <dbReference type="SAM" id="SignalP"/>
    </source>
</evidence>
<dbReference type="Proteomes" id="UP000288892">
    <property type="component" value="Unassembled WGS sequence"/>
</dbReference>
<name>A0A444JF91_9BACT</name>
<keyword evidence="2" id="KW-0732">Signal</keyword>
<comment type="caution">
    <text evidence="3">The sequence shown here is derived from an EMBL/GenBank/DDBJ whole genome shotgun (WGS) entry which is preliminary data.</text>
</comment>
<gene>
    <name evidence="3" type="ORF">VU01_10973</name>
</gene>
<dbReference type="Pfam" id="PF05593">
    <property type="entry name" value="RHS_repeat"/>
    <property type="match status" value="1"/>
</dbReference>
<keyword evidence="4" id="KW-1185">Reference proteome</keyword>
<dbReference type="AlphaFoldDB" id="A0A444JF91"/>
<dbReference type="Gene3D" id="2.180.10.10">
    <property type="entry name" value="RHS repeat-associated core"/>
    <property type="match status" value="1"/>
</dbReference>
<feature type="compositionally biased region" description="Polar residues" evidence="1">
    <location>
        <begin position="56"/>
        <end position="65"/>
    </location>
</feature>
<feature type="compositionally biased region" description="Acidic residues" evidence="1">
    <location>
        <begin position="90"/>
        <end position="102"/>
    </location>
</feature>
<evidence type="ECO:0000313" key="4">
    <source>
        <dbReference type="Proteomes" id="UP000288892"/>
    </source>
</evidence>
<feature type="chain" id="PRO_5019041278" evidence="2">
    <location>
        <begin position="27"/>
        <end position="218"/>
    </location>
</feature>
<evidence type="ECO:0000256" key="1">
    <source>
        <dbReference type="SAM" id="MobiDB-lite"/>
    </source>
</evidence>
<reference evidence="3 4" key="1">
    <citation type="submission" date="2017-01" db="EMBL/GenBank/DDBJ databases">
        <title>The cable genome- insights into the physiology and evolution of filamentous bacteria capable of sulfide oxidation via long distance electron transfer.</title>
        <authorList>
            <person name="Schreiber L."/>
            <person name="Bjerg J.T."/>
            <person name="Boggild A."/>
            <person name="Van De Vossenberg J."/>
            <person name="Meysman F."/>
            <person name="Nielsen L.P."/>
            <person name="Schramm A."/>
            <person name="Kjeldsen K.U."/>
        </authorList>
    </citation>
    <scope>NUCLEOTIDE SEQUENCE [LARGE SCALE GENOMIC DNA]</scope>
    <source>
        <strain evidence="3">A5</strain>
    </source>
</reference>